<dbReference type="EMBL" id="JAAIUW010000013">
    <property type="protein sequence ID" value="KAF7804730.1"/>
    <property type="molecule type" value="Genomic_DNA"/>
</dbReference>
<name>A0A834SHW6_9FABA</name>
<reference evidence="1" key="1">
    <citation type="submission" date="2020-09" db="EMBL/GenBank/DDBJ databases">
        <title>Genome-Enabled Discovery of Anthraquinone Biosynthesis in Senna tora.</title>
        <authorList>
            <person name="Kang S.-H."/>
            <person name="Pandey R.P."/>
            <person name="Lee C.-M."/>
            <person name="Sim J.-S."/>
            <person name="Jeong J.-T."/>
            <person name="Choi B.-S."/>
            <person name="Jung M."/>
            <person name="Ginzburg D."/>
            <person name="Zhao K."/>
            <person name="Won S.Y."/>
            <person name="Oh T.-J."/>
            <person name="Yu Y."/>
            <person name="Kim N.-H."/>
            <person name="Lee O.R."/>
            <person name="Lee T.-H."/>
            <person name="Bashyal P."/>
            <person name="Kim T.-S."/>
            <person name="Lee W.-H."/>
            <person name="Kawkins C."/>
            <person name="Kim C.-K."/>
            <person name="Kim J.S."/>
            <person name="Ahn B.O."/>
            <person name="Rhee S.Y."/>
            <person name="Sohng J.K."/>
        </authorList>
    </citation>
    <scope>NUCLEOTIDE SEQUENCE</scope>
    <source>
        <tissue evidence="1">Leaf</tissue>
    </source>
</reference>
<comment type="caution">
    <text evidence="1">The sequence shown here is derived from an EMBL/GenBank/DDBJ whole genome shotgun (WGS) entry which is preliminary data.</text>
</comment>
<gene>
    <name evidence="1" type="ORF">G2W53_043841</name>
</gene>
<evidence type="ECO:0000313" key="1">
    <source>
        <dbReference type="EMBL" id="KAF7804730.1"/>
    </source>
</evidence>
<evidence type="ECO:0000313" key="2">
    <source>
        <dbReference type="Proteomes" id="UP000634136"/>
    </source>
</evidence>
<proteinExistence type="predicted"/>
<dbReference type="AlphaFoldDB" id="A0A834SHW6"/>
<dbReference type="Proteomes" id="UP000634136">
    <property type="component" value="Unassembled WGS sequence"/>
</dbReference>
<sequence length="33" mass="3569">MGSYDDKFRLQTSTLEVAGEAHSSKQTGNVIPT</sequence>
<organism evidence="1 2">
    <name type="scientific">Senna tora</name>
    <dbReference type="NCBI Taxonomy" id="362788"/>
    <lineage>
        <taxon>Eukaryota</taxon>
        <taxon>Viridiplantae</taxon>
        <taxon>Streptophyta</taxon>
        <taxon>Embryophyta</taxon>
        <taxon>Tracheophyta</taxon>
        <taxon>Spermatophyta</taxon>
        <taxon>Magnoliopsida</taxon>
        <taxon>eudicotyledons</taxon>
        <taxon>Gunneridae</taxon>
        <taxon>Pentapetalae</taxon>
        <taxon>rosids</taxon>
        <taxon>fabids</taxon>
        <taxon>Fabales</taxon>
        <taxon>Fabaceae</taxon>
        <taxon>Caesalpinioideae</taxon>
        <taxon>Cassia clade</taxon>
        <taxon>Senna</taxon>
    </lineage>
</organism>
<accession>A0A834SHW6</accession>
<protein>
    <submittedName>
        <fullName evidence="1">Uncharacterized protein</fullName>
    </submittedName>
</protein>
<keyword evidence="2" id="KW-1185">Reference proteome</keyword>